<comment type="caution">
    <text evidence="1">The sequence shown here is derived from an EMBL/GenBank/DDBJ whole genome shotgun (WGS) entry which is preliminary data.</text>
</comment>
<dbReference type="Proteomes" id="UP000467841">
    <property type="component" value="Unassembled WGS sequence"/>
</dbReference>
<sequence length="87" mass="9568">MEISYLDKQKGYENRVGVWIPQCPPKNWETRSWSGDGRRPSGALHATGVASCGSLDRACGSSSSSSSSLKCVWLPWPWWSIGSSYCP</sequence>
<reference evidence="1" key="1">
    <citation type="submission" date="2020-01" db="EMBL/GenBank/DDBJ databases">
        <authorList>
            <person name="Mishra B."/>
        </authorList>
    </citation>
    <scope>NUCLEOTIDE SEQUENCE [LARGE SCALE GENOMIC DNA]</scope>
</reference>
<evidence type="ECO:0000313" key="2">
    <source>
        <dbReference type="Proteomes" id="UP000467841"/>
    </source>
</evidence>
<evidence type="ECO:0000313" key="1">
    <source>
        <dbReference type="EMBL" id="CAA7053402.1"/>
    </source>
</evidence>
<protein>
    <submittedName>
        <fullName evidence="1">Uncharacterized protein</fullName>
    </submittedName>
</protein>
<name>A0A6D2KN67_9BRAS</name>
<keyword evidence="2" id="KW-1185">Reference proteome</keyword>
<dbReference type="AlphaFoldDB" id="A0A6D2KN67"/>
<proteinExistence type="predicted"/>
<gene>
    <name evidence="1" type="ORF">MERR_LOCUS40638</name>
</gene>
<organism evidence="1 2">
    <name type="scientific">Microthlaspi erraticum</name>
    <dbReference type="NCBI Taxonomy" id="1685480"/>
    <lineage>
        <taxon>Eukaryota</taxon>
        <taxon>Viridiplantae</taxon>
        <taxon>Streptophyta</taxon>
        <taxon>Embryophyta</taxon>
        <taxon>Tracheophyta</taxon>
        <taxon>Spermatophyta</taxon>
        <taxon>Magnoliopsida</taxon>
        <taxon>eudicotyledons</taxon>
        <taxon>Gunneridae</taxon>
        <taxon>Pentapetalae</taxon>
        <taxon>rosids</taxon>
        <taxon>malvids</taxon>
        <taxon>Brassicales</taxon>
        <taxon>Brassicaceae</taxon>
        <taxon>Coluteocarpeae</taxon>
        <taxon>Microthlaspi</taxon>
    </lineage>
</organism>
<accession>A0A6D2KN67</accession>
<dbReference type="EMBL" id="CACVBM020001530">
    <property type="protein sequence ID" value="CAA7053402.1"/>
    <property type="molecule type" value="Genomic_DNA"/>
</dbReference>